<keyword evidence="2 4" id="KW-0863">Zinc-finger</keyword>
<keyword evidence="3" id="KW-0862">Zinc</keyword>
<accession>A0AAW1LCD3</accession>
<dbReference type="AlphaFoldDB" id="A0AAW1LCD3"/>
<evidence type="ECO:0000256" key="2">
    <source>
        <dbReference type="ARBA" id="ARBA00022771"/>
    </source>
</evidence>
<proteinExistence type="predicted"/>
<evidence type="ECO:0000313" key="7">
    <source>
        <dbReference type="EMBL" id="KAK9731533.1"/>
    </source>
</evidence>
<reference evidence="7 8" key="1">
    <citation type="journal article" date="2024" name="BMC Genomics">
        <title>De novo assembly and annotation of Popillia japonica's genome with initial clues to its potential as an invasive pest.</title>
        <authorList>
            <person name="Cucini C."/>
            <person name="Boschi S."/>
            <person name="Funari R."/>
            <person name="Cardaioli E."/>
            <person name="Iannotti N."/>
            <person name="Marturano G."/>
            <person name="Paoli F."/>
            <person name="Bruttini M."/>
            <person name="Carapelli A."/>
            <person name="Frati F."/>
            <person name="Nardi F."/>
        </authorList>
    </citation>
    <scope>NUCLEOTIDE SEQUENCE [LARGE SCALE GENOMIC DNA]</scope>
    <source>
        <strain evidence="7">DMR45628</strain>
    </source>
</reference>
<protein>
    <recommendedName>
        <fullName evidence="6">PHD-type domain-containing protein</fullName>
    </recommendedName>
</protein>
<name>A0AAW1LCD3_POPJA</name>
<dbReference type="SUPFAM" id="SSF57903">
    <property type="entry name" value="FYVE/PHD zinc finger"/>
    <property type="match status" value="1"/>
</dbReference>
<evidence type="ECO:0000256" key="1">
    <source>
        <dbReference type="ARBA" id="ARBA00022723"/>
    </source>
</evidence>
<keyword evidence="1" id="KW-0479">Metal-binding</keyword>
<gene>
    <name evidence="7" type="ORF">QE152_g13617</name>
</gene>
<feature type="region of interest" description="Disordered" evidence="5">
    <location>
        <begin position="159"/>
        <end position="183"/>
    </location>
</feature>
<sequence>MSKCGACSKKVSRYDDSTMCNKGCGEKFHSVCVDVSEEQLTNLKTTGNIRQWACSSCETNPNLQAAFRNKNVVPVKLILTYKLLSAIKIYKTIKYMKRVDNITSDAQKSKDTKNVNSSKTVNTNTNNNTDKNKTVNNNTNKDDTYKNKTEYTAIIKEIEERRSKENNSSDSDGFQPVVNRRKNTKPRTVIMGLGTNTKLKAVMKYSYLYISKLDKDTTVEDIIKYLEGKNFSEIKCDKMNSKRPDIYSSFRLGVLQNRLLELKDPNIWPLGTYVNNFFWKMKPLPETN</sequence>
<dbReference type="InterPro" id="IPR013083">
    <property type="entry name" value="Znf_RING/FYVE/PHD"/>
</dbReference>
<dbReference type="EMBL" id="JASPKY010000131">
    <property type="protein sequence ID" value="KAK9731533.1"/>
    <property type="molecule type" value="Genomic_DNA"/>
</dbReference>
<dbReference type="GO" id="GO:0008270">
    <property type="term" value="F:zinc ion binding"/>
    <property type="evidence" value="ECO:0007669"/>
    <property type="project" value="UniProtKB-KW"/>
</dbReference>
<evidence type="ECO:0000256" key="3">
    <source>
        <dbReference type="ARBA" id="ARBA00022833"/>
    </source>
</evidence>
<comment type="caution">
    <text evidence="7">The sequence shown here is derived from an EMBL/GenBank/DDBJ whole genome shotgun (WGS) entry which is preliminary data.</text>
</comment>
<evidence type="ECO:0000256" key="4">
    <source>
        <dbReference type="PROSITE-ProRule" id="PRU00146"/>
    </source>
</evidence>
<evidence type="ECO:0000313" key="8">
    <source>
        <dbReference type="Proteomes" id="UP001458880"/>
    </source>
</evidence>
<dbReference type="Proteomes" id="UP001458880">
    <property type="component" value="Unassembled WGS sequence"/>
</dbReference>
<feature type="domain" description="PHD-type" evidence="6">
    <location>
        <begin position="1"/>
        <end position="60"/>
    </location>
</feature>
<organism evidence="7 8">
    <name type="scientific">Popillia japonica</name>
    <name type="common">Japanese beetle</name>
    <dbReference type="NCBI Taxonomy" id="7064"/>
    <lineage>
        <taxon>Eukaryota</taxon>
        <taxon>Metazoa</taxon>
        <taxon>Ecdysozoa</taxon>
        <taxon>Arthropoda</taxon>
        <taxon>Hexapoda</taxon>
        <taxon>Insecta</taxon>
        <taxon>Pterygota</taxon>
        <taxon>Neoptera</taxon>
        <taxon>Endopterygota</taxon>
        <taxon>Coleoptera</taxon>
        <taxon>Polyphaga</taxon>
        <taxon>Scarabaeiformia</taxon>
        <taxon>Scarabaeidae</taxon>
        <taxon>Rutelinae</taxon>
        <taxon>Popillia</taxon>
    </lineage>
</organism>
<dbReference type="InterPro" id="IPR011011">
    <property type="entry name" value="Znf_FYVE_PHD"/>
</dbReference>
<feature type="region of interest" description="Disordered" evidence="5">
    <location>
        <begin position="106"/>
        <end position="144"/>
    </location>
</feature>
<dbReference type="PROSITE" id="PS50016">
    <property type="entry name" value="ZF_PHD_2"/>
    <property type="match status" value="1"/>
</dbReference>
<dbReference type="Gene3D" id="3.30.40.10">
    <property type="entry name" value="Zinc/RING finger domain, C3HC4 (zinc finger)"/>
    <property type="match status" value="1"/>
</dbReference>
<evidence type="ECO:0000259" key="6">
    <source>
        <dbReference type="PROSITE" id="PS50016"/>
    </source>
</evidence>
<keyword evidence="8" id="KW-1185">Reference proteome</keyword>
<dbReference type="InterPro" id="IPR019787">
    <property type="entry name" value="Znf_PHD-finger"/>
</dbReference>
<feature type="compositionally biased region" description="Low complexity" evidence="5">
    <location>
        <begin position="114"/>
        <end position="139"/>
    </location>
</feature>
<evidence type="ECO:0000256" key="5">
    <source>
        <dbReference type="SAM" id="MobiDB-lite"/>
    </source>
</evidence>